<dbReference type="GO" id="GO:0005576">
    <property type="term" value="C:extracellular region"/>
    <property type="evidence" value="ECO:0007669"/>
    <property type="project" value="InterPro"/>
</dbReference>
<dbReference type="PRINTS" id="PR01226">
    <property type="entry name" value="EXPANSIN"/>
</dbReference>
<gene>
    <name evidence="11" type="primary">LOC113850976</name>
</gene>
<dbReference type="Gene3D" id="2.40.40.10">
    <property type="entry name" value="RlpA-like domain"/>
    <property type="match status" value="1"/>
</dbReference>
<dbReference type="PANTHER" id="PTHR31867">
    <property type="entry name" value="EXPANSIN-A15"/>
    <property type="match status" value="1"/>
</dbReference>
<dbReference type="Pfam" id="PF03330">
    <property type="entry name" value="DPBB_1"/>
    <property type="match status" value="1"/>
</dbReference>
<evidence type="ECO:0000259" key="9">
    <source>
        <dbReference type="PROSITE" id="PS50843"/>
    </source>
</evidence>
<dbReference type="SUPFAM" id="SSF50685">
    <property type="entry name" value="Barwin-like endoglucanases"/>
    <property type="match status" value="1"/>
</dbReference>
<dbReference type="GO" id="GO:0016020">
    <property type="term" value="C:membrane"/>
    <property type="evidence" value="ECO:0007669"/>
    <property type="project" value="UniProtKB-SubCell"/>
</dbReference>
<dbReference type="KEGG" id="aprc:113850976"/>
<dbReference type="Gene3D" id="2.60.40.760">
    <property type="entry name" value="Expansin, cellulose-binding-like domain"/>
    <property type="match status" value="1"/>
</dbReference>
<evidence type="ECO:0000256" key="4">
    <source>
        <dbReference type="ARBA" id="ARBA00022729"/>
    </source>
</evidence>
<reference evidence="10" key="1">
    <citation type="journal article" date="2019" name="Toxins">
        <title>Detection of Abrin-Like and Prepropulchellin-Like Toxin Genes and Transcripts Using Whole Genome Sequencing and Full-Length Transcript Sequencing of Abrus precatorius.</title>
        <authorList>
            <person name="Hovde B.T."/>
            <person name="Daligault H.E."/>
            <person name="Hanschen E.R."/>
            <person name="Kunde Y.A."/>
            <person name="Johnson M.B."/>
            <person name="Starkenburg S.R."/>
            <person name="Johnson S.L."/>
        </authorList>
    </citation>
    <scope>NUCLEOTIDE SEQUENCE [LARGE SCALE GENOMIC DNA]</scope>
</reference>
<evidence type="ECO:0000313" key="11">
    <source>
        <dbReference type="RefSeq" id="XP_027337280.1"/>
    </source>
</evidence>
<evidence type="ECO:0000313" key="10">
    <source>
        <dbReference type="Proteomes" id="UP000694853"/>
    </source>
</evidence>
<dbReference type="InterPro" id="IPR036749">
    <property type="entry name" value="Expansin_CBD_sf"/>
</dbReference>
<dbReference type="FunFam" id="2.40.40.10:FF:000001">
    <property type="entry name" value="Expansin"/>
    <property type="match status" value="1"/>
</dbReference>
<evidence type="ECO:0000256" key="2">
    <source>
        <dbReference type="ARBA" id="ARBA00022512"/>
    </source>
</evidence>
<dbReference type="InterPro" id="IPR007112">
    <property type="entry name" value="Expansin/allergen_DPBB_dom"/>
</dbReference>
<dbReference type="OrthoDB" id="5823761at2759"/>
<feature type="signal peptide" evidence="7">
    <location>
        <begin position="1"/>
        <end position="25"/>
    </location>
</feature>
<feature type="domain" description="Expansin-like CBD" evidence="9">
    <location>
        <begin position="170"/>
        <end position="250"/>
    </location>
</feature>
<keyword evidence="10" id="KW-1185">Reference proteome</keyword>
<evidence type="ECO:0000256" key="6">
    <source>
        <dbReference type="ARBA" id="ARBA00023316"/>
    </source>
</evidence>
<reference evidence="11" key="2">
    <citation type="submission" date="2025-08" db="UniProtKB">
        <authorList>
            <consortium name="RefSeq"/>
        </authorList>
    </citation>
    <scope>IDENTIFICATION</scope>
    <source>
        <tissue evidence="11">Young leaves</tissue>
    </source>
</reference>
<evidence type="ECO:0000256" key="7">
    <source>
        <dbReference type="RuleBase" id="RU365023"/>
    </source>
</evidence>
<comment type="similarity">
    <text evidence="1 7">Belongs to the expansin family. Expansin A subfamily.</text>
</comment>
<dbReference type="InterPro" id="IPR002963">
    <property type="entry name" value="Expansin"/>
</dbReference>
<organism evidence="10 11">
    <name type="scientific">Abrus precatorius</name>
    <name type="common">Indian licorice</name>
    <name type="synonym">Glycine abrus</name>
    <dbReference type="NCBI Taxonomy" id="3816"/>
    <lineage>
        <taxon>Eukaryota</taxon>
        <taxon>Viridiplantae</taxon>
        <taxon>Streptophyta</taxon>
        <taxon>Embryophyta</taxon>
        <taxon>Tracheophyta</taxon>
        <taxon>Spermatophyta</taxon>
        <taxon>Magnoliopsida</taxon>
        <taxon>eudicotyledons</taxon>
        <taxon>Gunneridae</taxon>
        <taxon>Pentapetalae</taxon>
        <taxon>rosids</taxon>
        <taxon>fabids</taxon>
        <taxon>Fabales</taxon>
        <taxon>Fabaceae</taxon>
        <taxon>Papilionoideae</taxon>
        <taxon>50 kb inversion clade</taxon>
        <taxon>NPAAA clade</taxon>
        <taxon>indigoferoid/millettioid clade</taxon>
        <taxon>Abreae</taxon>
        <taxon>Abrus</taxon>
    </lineage>
</organism>
<dbReference type="InterPro" id="IPR036908">
    <property type="entry name" value="RlpA-like_sf"/>
</dbReference>
<dbReference type="GO" id="GO:0009653">
    <property type="term" value="P:anatomical structure morphogenesis"/>
    <property type="evidence" value="ECO:0007669"/>
    <property type="project" value="UniProtKB-ARBA"/>
</dbReference>
<proteinExistence type="inferred from homology"/>
<keyword evidence="3 7" id="KW-0964">Secreted</keyword>
<dbReference type="PRINTS" id="PR01225">
    <property type="entry name" value="EXPANSNFAMLY"/>
</dbReference>
<name>A0A8B8K0P2_ABRPR</name>
<protein>
    <recommendedName>
        <fullName evidence="7">Expansin</fullName>
    </recommendedName>
</protein>
<keyword evidence="4 7" id="KW-0732">Signal</keyword>
<evidence type="ECO:0000256" key="3">
    <source>
        <dbReference type="ARBA" id="ARBA00022525"/>
    </source>
</evidence>
<keyword evidence="2 7" id="KW-0134">Cell wall</keyword>
<dbReference type="RefSeq" id="XP_027337280.1">
    <property type="nucleotide sequence ID" value="XM_027481479.1"/>
</dbReference>
<evidence type="ECO:0000256" key="5">
    <source>
        <dbReference type="ARBA" id="ARBA00023136"/>
    </source>
</evidence>
<dbReference type="SUPFAM" id="SSF49590">
    <property type="entry name" value="PHL pollen allergen"/>
    <property type="match status" value="1"/>
</dbReference>
<dbReference type="GO" id="GO:0009664">
    <property type="term" value="P:plant-type cell wall organization"/>
    <property type="evidence" value="ECO:0007669"/>
    <property type="project" value="InterPro"/>
</dbReference>
<dbReference type="PROSITE" id="PS50842">
    <property type="entry name" value="EXPANSIN_EG45"/>
    <property type="match status" value="1"/>
</dbReference>
<dbReference type="InterPro" id="IPR009009">
    <property type="entry name" value="RlpA-like_DPBB"/>
</dbReference>
<keyword evidence="5" id="KW-0472">Membrane</keyword>
<dbReference type="Pfam" id="PF01357">
    <property type="entry name" value="Expansin_C"/>
    <property type="match status" value="1"/>
</dbReference>
<feature type="chain" id="PRO_5034901267" description="Expansin" evidence="7">
    <location>
        <begin position="26"/>
        <end position="254"/>
    </location>
</feature>
<dbReference type="AlphaFoldDB" id="A0A8B8K0P2"/>
<comment type="subcellular location">
    <subcellularLocation>
        <location evidence="7">Secreted</location>
        <location evidence="7">Cell wall</location>
    </subcellularLocation>
    <subcellularLocation>
        <location evidence="7">Membrane</location>
        <topology evidence="7">Peripheral membrane protein</topology>
    </subcellularLocation>
</comment>
<dbReference type="Proteomes" id="UP000694853">
    <property type="component" value="Unplaced"/>
</dbReference>
<keyword evidence="6 7" id="KW-0961">Cell wall biogenesis/degradation</keyword>
<dbReference type="PROSITE" id="PS50843">
    <property type="entry name" value="EXPANSIN_CBD"/>
    <property type="match status" value="1"/>
</dbReference>
<feature type="domain" description="Expansin-like EG45" evidence="8">
    <location>
        <begin position="48"/>
        <end position="160"/>
    </location>
</feature>
<comment type="function">
    <text evidence="7">Causes loosening and extension of plant cell walls by disrupting non-covalent bonding between cellulose microfibrils and matrix glucans. No enzymatic activity has been found.</text>
</comment>
<dbReference type="GeneID" id="113850976"/>
<dbReference type="CDD" id="cd22274">
    <property type="entry name" value="DPBB_EXPA_N"/>
    <property type="match status" value="1"/>
</dbReference>
<evidence type="ECO:0000259" key="8">
    <source>
        <dbReference type="PROSITE" id="PS50842"/>
    </source>
</evidence>
<dbReference type="InterPro" id="IPR007117">
    <property type="entry name" value="Expansin_CBD"/>
</dbReference>
<evidence type="ECO:0000256" key="1">
    <source>
        <dbReference type="ARBA" id="ARBA00005392"/>
    </source>
</evidence>
<accession>A0A8B8K0P2</accession>
<dbReference type="SMART" id="SM00837">
    <property type="entry name" value="DPBB_1"/>
    <property type="match status" value="1"/>
</dbReference>
<sequence length="254" mass="27239">MNTKAVQVMALFLFLLAWFPSGSYGQAGGWRPAHATFYGGPDAAGTMGGACGYGNLFAQGYGKNTAALSTALYNGGLSCGACFQVMCRDDPQWCIRGGSVTVTATNYCPPNASPSNGPGWCNPPLQHFDLSEPAFLQIAQYRAGIVPVYFRRVTCVKSGGIRFTITGNRYFNLVLVTNVGGAGDVKALSVMVAPSSEWMPARRNWGQNWQLNVPLVGSSLSFMVTTSDGRSVASYNVMPSNWQFGVTYEGRAQF</sequence>
<dbReference type="InterPro" id="IPR007118">
    <property type="entry name" value="Expan_Lol_pI"/>
</dbReference>